<sequence>MKLIQSKTMVIHANKLMNQPHNDDEQIDLWELTAANRAVTNLRKLLYEDKMLALLKNELAESFTLNKKYADTSDNDFNYGQLILQIEGITSEILIESVTKLMNAVKGSTNQARDMMFEQTFVVHPEHYALGGGNIETMGGHPVLTKPMPTPINMMPKFIRQFVDDTQYAIVTAGSGPLQDDTPFTYVLQQYKNTDNGMETNLMIWYPANCPDNYVEEHIEHYAVEFRNGCRMALQRQSQSE</sequence>
<proteinExistence type="predicted"/>
<organism evidence="1 2">
    <name type="scientific">Lactiplantibacillus daowaiensis</name>
    <dbReference type="NCBI Taxonomy" id="2559918"/>
    <lineage>
        <taxon>Bacteria</taxon>
        <taxon>Bacillati</taxon>
        <taxon>Bacillota</taxon>
        <taxon>Bacilli</taxon>
        <taxon>Lactobacillales</taxon>
        <taxon>Lactobacillaceae</taxon>
        <taxon>Lactiplantibacillus</taxon>
    </lineage>
</organism>
<gene>
    <name evidence="1" type="ORF">ACFP5Y_01755</name>
</gene>
<accession>A0ABW1RWR4</accession>
<reference evidence="2" key="1">
    <citation type="journal article" date="2019" name="Int. J. Syst. Evol. Microbiol.">
        <title>The Global Catalogue of Microorganisms (GCM) 10K type strain sequencing project: providing services to taxonomists for standard genome sequencing and annotation.</title>
        <authorList>
            <consortium name="The Broad Institute Genomics Platform"/>
            <consortium name="The Broad Institute Genome Sequencing Center for Infectious Disease"/>
            <person name="Wu L."/>
            <person name="Ma J."/>
        </authorList>
    </citation>
    <scope>NUCLEOTIDE SEQUENCE [LARGE SCALE GENOMIC DNA]</scope>
    <source>
        <strain evidence="2">CCM 8933</strain>
    </source>
</reference>
<evidence type="ECO:0000313" key="2">
    <source>
        <dbReference type="Proteomes" id="UP001596282"/>
    </source>
</evidence>
<dbReference type="EMBL" id="JBHSSC010000005">
    <property type="protein sequence ID" value="MFC6179970.1"/>
    <property type="molecule type" value="Genomic_DNA"/>
</dbReference>
<dbReference type="Proteomes" id="UP001596282">
    <property type="component" value="Unassembled WGS sequence"/>
</dbReference>
<protein>
    <submittedName>
        <fullName evidence="1">Uncharacterized protein</fullName>
    </submittedName>
</protein>
<name>A0ABW1RWR4_9LACO</name>
<evidence type="ECO:0000313" key="1">
    <source>
        <dbReference type="EMBL" id="MFC6179970.1"/>
    </source>
</evidence>
<comment type="caution">
    <text evidence="1">The sequence shown here is derived from an EMBL/GenBank/DDBJ whole genome shotgun (WGS) entry which is preliminary data.</text>
</comment>
<dbReference type="RefSeq" id="WP_379831617.1">
    <property type="nucleotide sequence ID" value="NZ_JBHSSC010000005.1"/>
</dbReference>
<keyword evidence="2" id="KW-1185">Reference proteome</keyword>